<comment type="caution">
    <text evidence="1">The sequence shown here is derived from an EMBL/GenBank/DDBJ whole genome shotgun (WGS) entry which is preliminary data.</text>
</comment>
<dbReference type="Proteomes" id="UP001055879">
    <property type="component" value="Linkage Group LG05"/>
</dbReference>
<protein>
    <submittedName>
        <fullName evidence="1">Uncharacterized protein</fullName>
    </submittedName>
</protein>
<evidence type="ECO:0000313" key="1">
    <source>
        <dbReference type="EMBL" id="KAI3728327.1"/>
    </source>
</evidence>
<name>A0ACB9C1Y8_ARCLA</name>
<keyword evidence="2" id="KW-1185">Reference proteome</keyword>
<reference evidence="1 2" key="2">
    <citation type="journal article" date="2022" name="Mol. Ecol. Resour.">
        <title>The genomes of chicory, endive, great burdock and yacon provide insights into Asteraceae paleo-polyploidization history and plant inulin production.</title>
        <authorList>
            <person name="Fan W."/>
            <person name="Wang S."/>
            <person name="Wang H."/>
            <person name="Wang A."/>
            <person name="Jiang F."/>
            <person name="Liu H."/>
            <person name="Zhao H."/>
            <person name="Xu D."/>
            <person name="Zhang Y."/>
        </authorList>
    </citation>
    <scope>NUCLEOTIDE SEQUENCE [LARGE SCALE GENOMIC DNA]</scope>
    <source>
        <strain evidence="2">cv. Niubang</strain>
    </source>
</reference>
<accession>A0ACB9C1Y8</accession>
<organism evidence="1 2">
    <name type="scientific">Arctium lappa</name>
    <name type="common">Greater burdock</name>
    <name type="synonym">Lappa major</name>
    <dbReference type="NCBI Taxonomy" id="4217"/>
    <lineage>
        <taxon>Eukaryota</taxon>
        <taxon>Viridiplantae</taxon>
        <taxon>Streptophyta</taxon>
        <taxon>Embryophyta</taxon>
        <taxon>Tracheophyta</taxon>
        <taxon>Spermatophyta</taxon>
        <taxon>Magnoliopsida</taxon>
        <taxon>eudicotyledons</taxon>
        <taxon>Gunneridae</taxon>
        <taxon>Pentapetalae</taxon>
        <taxon>asterids</taxon>
        <taxon>campanulids</taxon>
        <taxon>Asterales</taxon>
        <taxon>Asteraceae</taxon>
        <taxon>Carduoideae</taxon>
        <taxon>Cardueae</taxon>
        <taxon>Arctiinae</taxon>
        <taxon>Arctium</taxon>
    </lineage>
</organism>
<proteinExistence type="predicted"/>
<evidence type="ECO:0000313" key="2">
    <source>
        <dbReference type="Proteomes" id="UP001055879"/>
    </source>
</evidence>
<gene>
    <name evidence="1" type="ORF">L6452_16961</name>
</gene>
<reference evidence="2" key="1">
    <citation type="journal article" date="2022" name="Mol. Ecol. Resour.">
        <title>The genomes of chicory, endive, great burdock and yacon provide insights into Asteraceae palaeo-polyploidization history and plant inulin production.</title>
        <authorList>
            <person name="Fan W."/>
            <person name="Wang S."/>
            <person name="Wang H."/>
            <person name="Wang A."/>
            <person name="Jiang F."/>
            <person name="Liu H."/>
            <person name="Zhao H."/>
            <person name="Xu D."/>
            <person name="Zhang Y."/>
        </authorList>
    </citation>
    <scope>NUCLEOTIDE SEQUENCE [LARGE SCALE GENOMIC DNA]</scope>
    <source>
        <strain evidence="2">cv. Niubang</strain>
    </source>
</reference>
<sequence length="884" mass="96931">MKKSSQVIPSVSINLLILLLLTASKSEGDPRSQIIKLACYPQLLTGRAISNFLDTMTKIGTQLRSSHTGTAVTGTGPDSIYGLAECHADLSAEDCVLCYAEARTVLPSCFPDNGGRIFLDGCFMRIQNFSFFEEYAGSDDTVYCGNTTISGGFQDSVRNAVSKAVMDAPRNSDYFAQELAVSGTANESAYVLADCWNTLDENSCTKCLESAFASILQCLPSSEGRALYTGCFLRYSNTNFLNPEPTQGNTGDWNAKSQIIQLNCENEQDNNRTRFLSNFLKAMTDINTKLQTSHTGTLVTGTGSSTTYVLAHCYADLSSTECILCGAQARTSLPSCLPNNGGRVYLEGCFMRFDNYSFFGEDTGQKDRIMCLNTTRKNNEFEELASNAVLQAVETAPRSPNHHAGTRAPISGIANRSAYATADCWSSLDAESCGRCLQTAGRSMLGCLPGSRGYALYTGCFMRYSDTNFSNPDNNTRNNTRRATGGSKRKMVAIVSAVSSVVAFIVVGIIAFYAKKHRSKSKRRQGTDDTKLLKVLNSSSLNFKYSMIEKATSSFDEANKLGQGGFGTVYKGVLPNGREIAAKRLFFNHQHRAGDFYNEVNIISSVEHKNLVKLVGFSCLGPESVLIYEYLPNRSLDHFIFDAVRGKELNWAKRFDIIVGTAEGLAYLHENSKTRIIHRDIKSANILLDSKLHAKIADFGLARSFQQDKNHISTGIAGTLGYMAPEYIAHGQLTEKVDVYSYGVLLLEVVTGMPNRGTQTAEHTHNLVSIVWKHFKEGRVEEVFDPNMMLSDDDVKKEVEKVVQIGLLCTQEVPSLRPTMSMALQMLSKNIHPLPLPSNPAFLPAFLPKSNGQPNEVGSDQAFKLRITNPTSVPTVSLTSLGPR</sequence>
<dbReference type="EMBL" id="CM042051">
    <property type="protein sequence ID" value="KAI3728327.1"/>
    <property type="molecule type" value="Genomic_DNA"/>
</dbReference>